<reference evidence="3 4" key="1">
    <citation type="submission" date="2018-06" db="EMBL/GenBank/DDBJ databases">
        <authorList>
            <consortium name="Pathogen Informatics"/>
            <person name="Doyle S."/>
        </authorList>
    </citation>
    <scope>NUCLEOTIDE SEQUENCE [LARGE SCALE GENOMIC DNA]</scope>
    <source>
        <strain evidence="3 4">NCTC9935</strain>
    </source>
</reference>
<evidence type="ECO:0000259" key="2">
    <source>
        <dbReference type="PROSITE" id="PS50076"/>
    </source>
</evidence>
<proteinExistence type="predicted"/>
<keyword evidence="4" id="KW-1185">Reference proteome</keyword>
<dbReference type="EMBL" id="UAPR01000002">
    <property type="protein sequence ID" value="SPT55487.1"/>
    <property type="molecule type" value="Genomic_DNA"/>
</dbReference>
<dbReference type="RefSeq" id="WP_111823495.1">
    <property type="nucleotide sequence ID" value="NZ_CBDERX010000068.1"/>
</dbReference>
<evidence type="ECO:0000256" key="1">
    <source>
        <dbReference type="ARBA" id="ARBA00023186"/>
    </source>
</evidence>
<dbReference type="SUPFAM" id="SSF49493">
    <property type="entry name" value="HSP40/DnaJ peptide-binding domain"/>
    <property type="match status" value="2"/>
</dbReference>
<dbReference type="Gene3D" id="1.10.287.110">
    <property type="entry name" value="DnaJ domain"/>
    <property type="match status" value="1"/>
</dbReference>
<keyword evidence="3" id="KW-0238">DNA-binding</keyword>
<dbReference type="InterPro" id="IPR051938">
    <property type="entry name" value="Apopto_cytoskel_mod"/>
</dbReference>
<dbReference type="Pfam" id="PF00226">
    <property type="entry name" value="DnaJ"/>
    <property type="match status" value="1"/>
</dbReference>
<dbReference type="CDD" id="cd10747">
    <property type="entry name" value="DnaJ_C"/>
    <property type="match status" value="1"/>
</dbReference>
<gene>
    <name evidence="3" type="primary">cbpA</name>
    <name evidence="3" type="ORF">NCTC9935_00993</name>
</gene>
<feature type="domain" description="J" evidence="2">
    <location>
        <begin position="10"/>
        <end position="75"/>
    </location>
</feature>
<dbReference type="SMART" id="SM00271">
    <property type="entry name" value="DnaJ"/>
    <property type="match status" value="1"/>
</dbReference>
<organism evidence="3 4">
    <name type="scientific">Schaalia odontolytica</name>
    <dbReference type="NCBI Taxonomy" id="1660"/>
    <lineage>
        <taxon>Bacteria</taxon>
        <taxon>Bacillati</taxon>
        <taxon>Actinomycetota</taxon>
        <taxon>Actinomycetes</taxon>
        <taxon>Actinomycetales</taxon>
        <taxon>Actinomycetaceae</taxon>
        <taxon>Schaalia</taxon>
    </lineage>
</organism>
<protein>
    <submittedName>
        <fullName evidence="3">Curved DNA-binding protein</fullName>
    </submittedName>
</protein>
<name>A0A2X0VDA9_9ACTO</name>
<dbReference type="GeneID" id="93758458"/>
<evidence type="ECO:0000313" key="3">
    <source>
        <dbReference type="EMBL" id="SPT55487.1"/>
    </source>
</evidence>
<dbReference type="Pfam" id="PF01556">
    <property type="entry name" value="DnaJ_C"/>
    <property type="match status" value="1"/>
</dbReference>
<dbReference type="InterPro" id="IPR008971">
    <property type="entry name" value="HSP40/DnaJ_pept-bd"/>
</dbReference>
<dbReference type="GO" id="GO:0003677">
    <property type="term" value="F:DNA binding"/>
    <property type="evidence" value="ECO:0007669"/>
    <property type="project" value="UniProtKB-KW"/>
</dbReference>
<dbReference type="AlphaFoldDB" id="A0A2X0VDA9"/>
<dbReference type="CDD" id="cd06257">
    <property type="entry name" value="DnaJ"/>
    <property type="match status" value="1"/>
</dbReference>
<dbReference type="STRING" id="1660.APY09_01505"/>
<keyword evidence="1" id="KW-0143">Chaperone</keyword>
<dbReference type="InterPro" id="IPR001623">
    <property type="entry name" value="DnaJ_domain"/>
</dbReference>
<dbReference type="InterPro" id="IPR018253">
    <property type="entry name" value="DnaJ_domain_CS"/>
</dbReference>
<dbReference type="GO" id="GO:0051082">
    <property type="term" value="F:unfolded protein binding"/>
    <property type="evidence" value="ECO:0007669"/>
    <property type="project" value="InterPro"/>
</dbReference>
<dbReference type="PROSITE" id="PS50076">
    <property type="entry name" value="DNAJ_2"/>
    <property type="match status" value="1"/>
</dbReference>
<dbReference type="PANTHER" id="PTHR44145">
    <property type="entry name" value="DNAJ HOMOLOG SUBFAMILY A MEMBER 3, MITOCHONDRIAL"/>
    <property type="match status" value="1"/>
</dbReference>
<dbReference type="InterPro" id="IPR002939">
    <property type="entry name" value="DnaJ_C"/>
</dbReference>
<dbReference type="PROSITE" id="PS00636">
    <property type="entry name" value="DNAJ_1"/>
    <property type="match status" value="1"/>
</dbReference>
<dbReference type="PANTHER" id="PTHR44145:SF3">
    <property type="entry name" value="DNAJ HOMOLOG SUBFAMILY A MEMBER 3, MITOCHONDRIAL"/>
    <property type="match status" value="1"/>
</dbReference>
<evidence type="ECO:0000313" key="4">
    <source>
        <dbReference type="Proteomes" id="UP000250192"/>
    </source>
</evidence>
<dbReference type="Proteomes" id="UP000250192">
    <property type="component" value="Unassembled WGS sequence"/>
</dbReference>
<dbReference type="FunFam" id="2.60.260.20:FF:000013">
    <property type="entry name" value="DnaJ subfamily B member 11"/>
    <property type="match status" value="1"/>
</dbReference>
<dbReference type="InterPro" id="IPR036869">
    <property type="entry name" value="J_dom_sf"/>
</dbReference>
<dbReference type="PRINTS" id="PR00625">
    <property type="entry name" value="JDOMAIN"/>
</dbReference>
<sequence>MSEQEWFSKDFYKVLGVDKAADKKAITKAYRKLARQWHPDQNPGDKAAEAKFKEIGEAYAVLSNDADRKRYDAIRAMAGGGARFSAGSGGAGGFEDLFGAFGGAGGGFGGGGPNVRFQTSGMPGGGGGFEDILSGLFGGGGARFGADPYGSSFGGAGRAQHAAPAPEKGATVRAKLSISLRQALSGATLTIKVGGSPIKVRIPAGIKDGQKVRVKGHGKPGSNGGPAGDLEVAVTVKPHPVFSREGDDLVVALPVTVSEAILGAAVEVPMIDGNKATVKVPAGSSSGAEIRVRGGGVKSSKGTGDLIARVAIQVPAKPGRDLKKLAKEMAKAEGDLDVRASLSTAAQE</sequence>
<dbReference type="Gene3D" id="2.60.260.20">
    <property type="entry name" value="Urease metallochaperone UreE, N-terminal domain"/>
    <property type="match status" value="2"/>
</dbReference>
<dbReference type="SUPFAM" id="SSF46565">
    <property type="entry name" value="Chaperone J-domain"/>
    <property type="match status" value="1"/>
</dbReference>
<dbReference type="GO" id="GO:0006457">
    <property type="term" value="P:protein folding"/>
    <property type="evidence" value="ECO:0007669"/>
    <property type="project" value="InterPro"/>
</dbReference>
<dbReference type="OrthoDB" id="9779889at2"/>
<accession>A0A2X0VDA9</accession>